<protein>
    <submittedName>
        <fullName evidence="4">Putative DNA (Cytosine-5-)-methyltransferase</fullName>
        <ecNumber evidence="4">2.1.1.72</ecNumber>
    </submittedName>
</protein>
<dbReference type="EMBL" id="ACKY01000117">
    <property type="protein sequence ID" value="EEV87637.1"/>
    <property type="molecule type" value="Genomic_DNA"/>
</dbReference>
<feature type="domain" description="DNA methylase N-4/N-6" evidence="3">
    <location>
        <begin position="62"/>
        <end position="163"/>
    </location>
</feature>
<comment type="caution">
    <text evidence="4">The sequence shown here is derived from an EMBL/GenBank/DDBJ whole genome shotgun (WGS) entry which is preliminary data.</text>
</comment>
<dbReference type="GO" id="GO:0009007">
    <property type="term" value="F:site-specific DNA-methyltransferase (adenine-specific) activity"/>
    <property type="evidence" value="ECO:0007669"/>
    <property type="project" value="UniProtKB-EC"/>
</dbReference>
<dbReference type="AlphaFoldDB" id="C8NCL4"/>
<accession>C8NCL4</accession>
<dbReference type="GO" id="GO:0008170">
    <property type="term" value="F:N-methyltransferase activity"/>
    <property type="evidence" value="ECO:0007669"/>
    <property type="project" value="InterPro"/>
</dbReference>
<gene>
    <name evidence="4" type="ORF">HMPREF0198_2242</name>
</gene>
<keyword evidence="2 4" id="KW-0808">Transferase</keyword>
<dbReference type="SUPFAM" id="SSF53335">
    <property type="entry name" value="S-adenosyl-L-methionine-dependent methyltransferases"/>
    <property type="match status" value="1"/>
</dbReference>
<dbReference type="Pfam" id="PF01555">
    <property type="entry name" value="N6_N4_Mtase"/>
    <property type="match status" value="1"/>
</dbReference>
<evidence type="ECO:0000256" key="1">
    <source>
        <dbReference type="ARBA" id="ARBA00022603"/>
    </source>
</evidence>
<dbReference type="Gene3D" id="3.40.50.150">
    <property type="entry name" value="Vaccinia Virus protein VP39"/>
    <property type="match status" value="1"/>
</dbReference>
<dbReference type="InterPro" id="IPR002941">
    <property type="entry name" value="DNA_methylase_N4/N6"/>
</dbReference>
<dbReference type="InterPro" id="IPR029063">
    <property type="entry name" value="SAM-dependent_MTases_sf"/>
</dbReference>
<evidence type="ECO:0000313" key="5">
    <source>
        <dbReference type="Proteomes" id="UP000004870"/>
    </source>
</evidence>
<dbReference type="HOGENOM" id="CLU_058963_0_0_6"/>
<dbReference type="GO" id="GO:0003677">
    <property type="term" value="F:DNA binding"/>
    <property type="evidence" value="ECO:0007669"/>
    <property type="project" value="InterPro"/>
</dbReference>
<keyword evidence="5" id="KW-1185">Reference proteome</keyword>
<dbReference type="GO" id="GO:0032259">
    <property type="term" value="P:methylation"/>
    <property type="evidence" value="ECO:0007669"/>
    <property type="project" value="UniProtKB-KW"/>
</dbReference>
<proteinExistence type="predicted"/>
<organism evidence="4 5">
    <name type="scientific">Cardiobacterium hominis (strain ATCC 15826 / DSM 8339 / NCTC 10426 / 6573)</name>
    <dbReference type="NCBI Taxonomy" id="638300"/>
    <lineage>
        <taxon>Bacteria</taxon>
        <taxon>Pseudomonadati</taxon>
        <taxon>Pseudomonadota</taxon>
        <taxon>Gammaproteobacteria</taxon>
        <taxon>Cardiobacteriales</taxon>
        <taxon>Cardiobacteriaceae</taxon>
        <taxon>Cardiobacterium</taxon>
    </lineage>
</organism>
<evidence type="ECO:0000259" key="3">
    <source>
        <dbReference type="Pfam" id="PF01555"/>
    </source>
</evidence>
<keyword evidence="1 4" id="KW-0489">Methyltransferase</keyword>
<dbReference type="Proteomes" id="UP000004870">
    <property type="component" value="Unassembled WGS sequence"/>
</dbReference>
<dbReference type="EC" id="2.1.1.72" evidence="4"/>
<evidence type="ECO:0000256" key="2">
    <source>
        <dbReference type="ARBA" id="ARBA00022679"/>
    </source>
</evidence>
<evidence type="ECO:0000313" key="4">
    <source>
        <dbReference type="EMBL" id="EEV87637.1"/>
    </source>
</evidence>
<reference evidence="4 5" key="1">
    <citation type="submission" date="2009-08" db="EMBL/GenBank/DDBJ databases">
        <authorList>
            <person name="Qin X."/>
            <person name="Bachman B."/>
            <person name="Battles P."/>
            <person name="Bell A."/>
            <person name="Bess C."/>
            <person name="Bickham C."/>
            <person name="Chaboub L."/>
            <person name="Chen D."/>
            <person name="Coyle M."/>
            <person name="Deiros D.R."/>
            <person name="Dinh H."/>
            <person name="Forbes L."/>
            <person name="Fowler G."/>
            <person name="Francisco L."/>
            <person name="Fu Q."/>
            <person name="Gubbala S."/>
            <person name="Hale W."/>
            <person name="Han Y."/>
            <person name="Hemphill L."/>
            <person name="Highlander S.K."/>
            <person name="Hirani K."/>
            <person name="Hogues M."/>
            <person name="Jackson L."/>
            <person name="Jakkamsetti A."/>
            <person name="Javaid M."/>
            <person name="Jiang H."/>
            <person name="Korchina V."/>
            <person name="Kovar C."/>
            <person name="Lara F."/>
            <person name="Lee S."/>
            <person name="Mata R."/>
            <person name="Mathew T."/>
            <person name="Moen C."/>
            <person name="Morales K."/>
            <person name="Munidasa M."/>
            <person name="Nazareth L."/>
            <person name="Ngo R."/>
            <person name="Nguyen L."/>
            <person name="Okwuonu G."/>
            <person name="Ongeri F."/>
            <person name="Patil S."/>
            <person name="Petrosino J."/>
            <person name="Pham C."/>
            <person name="Pham P."/>
            <person name="Pu L.-L."/>
            <person name="Puazo M."/>
            <person name="Raj R."/>
            <person name="Reid J."/>
            <person name="Rouhana J."/>
            <person name="Saada N."/>
            <person name="Shang Y."/>
            <person name="Simmons D."/>
            <person name="Thornton R."/>
            <person name="Warren J."/>
            <person name="Weissenberger G."/>
            <person name="Zhang J."/>
            <person name="Zhang L."/>
            <person name="Zhou C."/>
            <person name="Zhu D."/>
            <person name="Muzny D."/>
            <person name="Worley K."/>
            <person name="Gibbs R."/>
        </authorList>
    </citation>
    <scope>NUCLEOTIDE SEQUENCE [LARGE SCALE GENOMIC DNA]</scope>
    <source>
        <strain evidence="5">ATCC 15826 / DSM 8339 / NCTC 10426 / 6573</strain>
    </source>
</reference>
<name>C8NCL4_CARH6</name>
<sequence length="393" mass="45318">MEIVGFGDVLPDNIHPNHNEILDDNLIAIYPIDGNGIERKWTYARQSVENISHLLKVEKLKNGNYEIKKTRDKERYKTVWDDSKYIAGDYGSKILNNIIGSKKFDFPKSLYTVLDSILLSSKKYDTILDYFAGSGTTAHAVINLNREDDGKRKYILVEQAEYFNTVLKPRVQKVIYSKEWKDGKPQADSDGNFHGVSQIVKVLKLESYEDTLNNLQLKKPDLLARTLNDQSAQDYLLHYMLDIESRDSLLSSDDFRKPFDYRLNIASDSAGAYTPQVIDLVETFNYLLGLRVDAVEDRRFDKGYVFVEGHLDGERILLVWRDCERWHDDSLPQLLEKKRINPQDSEFAEIYINGDHTLPTVWQDNDADGGSARTLKIRSIEAEFLRLMFAEAE</sequence>